<accession>A0A5B7ZND3</accession>
<evidence type="ECO:0000256" key="1">
    <source>
        <dbReference type="SAM" id="Phobius"/>
    </source>
</evidence>
<proteinExistence type="predicted"/>
<reference evidence="2 3" key="1">
    <citation type="submission" date="2019-06" db="EMBL/GenBank/DDBJ databases">
        <title>Thermomonas aquatica sp. nov., isolated from an industrial wastewater treatment plant.</title>
        <authorList>
            <person name="Jeon J.H."/>
            <person name="Park D.-S."/>
        </authorList>
    </citation>
    <scope>NUCLEOTIDE SEQUENCE [LARGE SCALE GENOMIC DNA]</scope>
    <source>
        <strain evidence="2 3">SY21</strain>
    </source>
</reference>
<feature type="transmembrane region" description="Helical" evidence="1">
    <location>
        <begin position="12"/>
        <end position="33"/>
    </location>
</feature>
<gene>
    <name evidence="2" type="ORF">FHQ07_03650</name>
</gene>
<keyword evidence="3" id="KW-1185">Reference proteome</keyword>
<dbReference type="AlphaFoldDB" id="A0A5B7ZND3"/>
<evidence type="ECO:0000313" key="2">
    <source>
        <dbReference type="EMBL" id="QDA56468.1"/>
    </source>
</evidence>
<dbReference type="RefSeq" id="WP_139715396.1">
    <property type="nucleotide sequence ID" value="NZ_CP040871.1"/>
</dbReference>
<dbReference type="Proteomes" id="UP000308149">
    <property type="component" value="Chromosome"/>
</dbReference>
<evidence type="ECO:0008006" key="4">
    <source>
        <dbReference type="Google" id="ProtNLM"/>
    </source>
</evidence>
<sequence>MKSNRVYGADFGSYALWLGVLSFPLLALAFAFAKLGWLQFQDKGMILPLVFCLAAMLLLMLWLSRYRLVFTDKDLSYRSWRRSWTCPYTDIAGVSASRVQPISQIPIGAYVNFKNGQSELIYTKAFSRAAIKDLFSLPAA</sequence>
<name>A0A5B7ZND3_9GAMM</name>
<evidence type="ECO:0000313" key="3">
    <source>
        <dbReference type="Proteomes" id="UP000308149"/>
    </source>
</evidence>
<keyword evidence="1" id="KW-0812">Transmembrane</keyword>
<dbReference type="EMBL" id="CP040871">
    <property type="protein sequence ID" value="QDA56468.1"/>
    <property type="molecule type" value="Genomic_DNA"/>
</dbReference>
<organism evidence="2 3">
    <name type="scientific">Thermomonas aquatica</name>
    <dbReference type="NCBI Taxonomy" id="2202149"/>
    <lineage>
        <taxon>Bacteria</taxon>
        <taxon>Pseudomonadati</taxon>
        <taxon>Pseudomonadota</taxon>
        <taxon>Gammaproteobacteria</taxon>
        <taxon>Lysobacterales</taxon>
        <taxon>Lysobacteraceae</taxon>
        <taxon>Thermomonas</taxon>
    </lineage>
</organism>
<feature type="transmembrane region" description="Helical" evidence="1">
    <location>
        <begin position="45"/>
        <end position="63"/>
    </location>
</feature>
<keyword evidence="1" id="KW-1133">Transmembrane helix</keyword>
<dbReference type="KEGG" id="thes:FHQ07_03650"/>
<keyword evidence="1" id="KW-0472">Membrane</keyword>
<protein>
    <recommendedName>
        <fullName evidence="4">PH domain-containing protein</fullName>
    </recommendedName>
</protein>